<protein>
    <recommendedName>
        <fullName evidence="6">Acyl-coenzyme A dehydrogenase</fullName>
        <ecNumber evidence="4">1.3.8.7</ecNumber>
        <ecNumber evidence="5">1.3.8.8</ecNumber>
    </recommendedName>
</protein>
<dbReference type="InterPro" id="IPR009075">
    <property type="entry name" value="AcylCo_DH/oxidase_C"/>
</dbReference>
<dbReference type="Pfam" id="PF02770">
    <property type="entry name" value="Acyl-CoA_dh_M"/>
    <property type="match status" value="1"/>
</dbReference>
<dbReference type="InterPro" id="IPR046373">
    <property type="entry name" value="Acyl-CoA_Oxase/DH_mid-dom_sf"/>
</dbReference>
<comment type="cofactor">
    <cofactor evidence="1">
        <name>FAD</name>
        <dbReference type="ChEBI" id="CHEBI:57692"/>
    </cofactor>
</comment>
<dbReference type="InterPro" id="IPR037069">
    <property type="entry name" value="AcylCoA_DH/ox_N_sf"/>
</dbReference>
<keyword evidence="7" id="KW-0285">Flavoprotein</keyword>
<dbReference type="Pfam" id="PF02771">
    <property type="entry name" value="Acyl-CoA_dh_N"/>
    <property type="match status" value="1"/>
</dbReference>
<evidence type="ECO:0000256" key="6">
    <source>
        <dbReference type="ARBA" id="ARBA00020144"/>
    </source>
</evidence>
<dbReference type="EC" id="1.3.8.7" evidence="4"/>
<dbReference type="EC" id="1.3.8.8" evidence="5"/>
<dbReference type="NCBIfam" id="NF009586">
    <property type="entry name" value="PRK13026.1"/>
    <property type="match status" value="1"/>
</dbReference>
<keyword evidence="9 17" id="KW-0560">Oxidoreductase</keyword>
<feature type="domain" description="Acyl-CoA oxidase/dehydrogenase middle" evidence="14">
    <location>
        <begin position="242"/>
        <end position="347"/>
    </location>
</feature>
<feature type="transmembrane region" description="Helical" evidence="12">
    <location>
        <begin position="36"/>
        <end position="63"/>
    </location>
</feature>
<dbReference type="InterPro" id="IPR009100">
    <property type="entry name" value="AcylCoA_DH/oxidase_NM_dom_sf"/>
</dbReference>
<dbReference type="SUPFAM" id="SSF47203">
    <property type="entry name" value="Acyl-CoA dehydrogenase C-terminal domain-like"/>
    <property type="match status" value="1"/>
</dbReference>
<dbReference type="InterPro" id="IPR036250">
    <property type="entry name" value="AcylCo_DH-like_C"/>
</dbReference>
<evidence type="ECO:0000256" key="9">
    <source>
        <dbReference type="ARBA" id="ARBA00023002"/>
    </source>
</evidence>
<comment type="catalytic activity">
    <reaction evidence="11">
        <text>a long-chain 2,3-saturated fatty acyl-CoA + oxidized [electron-transfer flavoprotein] + H(+) = a long-chain (2E)-enoyl-CoA + reduced [electron-transfer flavoprotein]</text>
        <dbReference type="Rhea" id="RHEA:17721"/>
        <dbReference type="Rhea" id="RHEA-COMP:10685"/>
        <dbReference type="Rhea" id="RHEA-COMP:10686"/>
        <dbReference type="ChEBI" id="CHEBI:15378"/>
        <dbReference type="ChEBI" id="CHEBI:57692"/>
        <dbReference type="ChEBI" id="CHEBI:58307"/>
        <dbReference type="ChEBI" id="CHEBI:83721"/>
        <dbReference type="ChEBI" id="CHEBI:83727"/>
        <dbReference type="EC" id="1.3.8.8"/>
    </reaction>
</comment>
<dbReference type="GO" id="GO:0050660">
    <property type="term" value="F:flavin adenine dinucleotide binding"/>
    <property type="evidence" value="ECO:0007669"/>
    <property type="project" value="InterPro"/>
</dbReference>
<dbReference type="GO" id="GO:0070991">
    <property type="term" value="F:medium-chain fatty acyl-CoA dehydrogenase activity"/>
    <property type="evidence" value="ECO:0007669"/>
    <property type="project" value="UniProtKB-EC"/>
</dbReference>
<evidence type="ECO:0000256" key="12">
    <source>
        <dbReference type="SAM" id="Phobius"/>
    </source>
</evidence>
<sequence>MYALIAILAAVAAILVVCYRGIGLRGATAVAALYLAGLWITGGIGVIAAIVLAVLGAVPAVVLNSPSLRRRVITRHLFPVFQRVLPGMSRTEQEALEAGDTWWETDLFRGNPDWRRLHGMQVTSLTDAEQAFLDGPVATLCGMLDEDDIVRREHDLPEAAWRYIRDEGFFGMIIPEAYGGLAFSSLAQSTIVSRIASRSLSAAVTVMVPNSLGPGELLMKYGTDDQKSYWLPRLADGREIPCFALTGPDVGSDAGGMPDYGIVCRGEHEGEEVLGVRVSFSKRYITLAPVATVVGLAFRLYDPEHLVGDEEDVGITCALVPAGHPGVRIGDRHFPMGLAFMNGPVEGEDVFIPLEWIIGGREMAGAGWRMLVECLSVGRAISLPALGASASQMAYRTTGAYARIRRQFNLSVGQFEGVQEAMARIGGGTYTLEAARRLTASAGDMGVKPSVVSAIAKYHMTEWMRRIIDDAMDIHGGRGIIYGPRNYLGYAYQATPVAITVEGANILTRSMMIFGQGAIRCHPYVLEEMTAAQNDDLTSFDRALFGHIGYSLSRGTRALLLGLTGARLARAPEGGPLAGRYRALTRMSSALAFVSDVAMGVLGGELKRRESLSARLGDVLSQLYLASAVLKFHRDGGSDPDELDHVCWAVDHALAEMTRAFDEFLANFPNRGIARVLRWVVFPLGRPYRAPADALGRAVAERMMAPGGVRDRITNLVYIGGPNDAVGRVEHTFGLLQEAEPHYVRFRKAVARGEVGGHTFDEQIANAVEAGVLDTDTAALVSDYERARADTVRTDAFPAEALTPRSVLEARAGHGRDVA</sequence>
<evidence type="ECO:0000256" key="11">
    <source>
        <dbReference type="ARBA" id="ARBA00049247"/>
    </source>
</evidence>
<comment type="catalytic activity">
    <reaction evidence="10">
        <text>a medium-chain 2,3-saturated fatty acyl-CoA + oxidized [electron-transfer flavoprotein] + H(+) = a medium-chain (2E)-enoyl-CoA + reduced [electron-transfer flavoprotein]</text>
        <dbReference type="Rhea" id="RHEA:14477"/>
        <dbReference type="Rhea" id="RHEA-COMP:10685"/>
        <dbReference type="Rhea" id="RHEA-COMP:10686"/>
        <dbReference type="ChEBI" id="CHEBI:15378"/>
        <dbReference type="ChEBI" id="CHEBI:57692"/>
        <dbReference type="ChEBI" id="CHEBI:58307"/>
        <dbReference type="ChEBI" id="CHEBI:83723"/>
        <dbReference type="ChEBI" id="CHEBI:83726"/>
        <dbReference type="EC" id="1.3.8.7"/>
    </reaction>
</comment>
<dbReference type="SUPFAM" id="SSF56645">
    <property type="entry name" value="Acyl-CoA dehydrogenase NM domain-like"/>
    <property type="match status" value="1"/>
</dbReference>
<dbReference type="AlphaFoldDB" id="A0A5B8R9K0"/>
<dbReference type="Gene3D" id="2.40.110.10">
    <property type="entry name" value="Butyryl-CoA Dehydrogenase, subunit A, domain 2"/>
    <property type="match status" value="1"/>
</dbReference>
<feature type="domain" description="Acyl-CoA dehydrogenase/oxidase C-terminal" evidence="13">
    <location>
        <begin position="365"/>
        <end position="506"/>
    </location>
</feature>
<dbReference type="InterPro" id="IPR015396">
    <property type="entry name" value="FadE_C"/>
</dbReference>
<evidence type="ECO:0000313" key="17">
    <source>
        <dbReference type="EMBL" id="QEA04673.1"/>
    </source>
</evidence>
<dbReference type="GO" id="GO:0004466">
    <property type="term" value="F:long-chain fatty acyl-CoA dehydrogenase activity"/>
    <property type="evidence" value="ECO:0007669"/>
    <property type="project" value="UniProtKB-EC"/>
</dbReference>
<feature type="domain" description="Acyl-CoA dehydrogenase/oxidase N-terminal" evidence="15">
    <location>
        <begin position="150"/>
        <end position="237"/>
    </location>
</feature>
<organism evidence="17">
    <name type="scientific">uncultured organism</name>
    <dbReference type="NCBI Taxonomy" id="155900"/>
    <lineage>
        <taxon>unclassified sequences</taxon>
        <taxon>environmental samples</taxon>
    </lineage>
</organism>
<dbReference type="InterPro" id="IPR013786">
    <property type="entry name" value="AcylCoA_DH/ox_N"/>
</dbReference>
<reference evidence="17" key="1">
    <citation type="submission" date="2019-06" db="EMBL/GenBank/DDBJ databases">
        <authorList>
            <person name="Murdoch R.W."/>
            <person name="Fathepure B."/>
        </authorList>
    </citation>
    <scope>NUCLEOTIDE SEQUENCE</scope>
</reference>
<dbReference type="InterPro" id="IPR050741">
    <property type="entry name" value="Acyl-CoA_dehydrogenase"/>
</dbReference>
<evidence type="ECO:0000259" key="13">
    <source>
        <dbReference type="Pfam" id="PF00441"/>
    </source>
</evidence>
<evidence type="ECO:0000256" key="8">
    <source>
        <dbReference type="ARBA" id="ARBA00022827"/>
    </source>
</evidence>
<keyword evidence="12" id="KW-1133">Transmembrane helix</keyword>
<evidence type="ECO:0000256" key="10">
    <source>
        <dbReference type="ARBA" id="ARBA00047882"/>
    </source>
</evidence>
<keyword evidence="12" id="KW-0812">Transmembrane</keyword>
<dbReference type="GO" id="GO:0033539">
    <property type="term" value="P:fatty acid beta-oxidation using acyl-CoA dehydrogenase"/>
    <property type="evidence" value="ECO:0007669"/>
    <property type="project" value="InterPro"/>
</dbReference>
<evidence type="ECO:0000256" key="5">
    <source>
        <dbReference type="ARBA" id="ARBA00012040"/>
    </source>
</evidence>
<dbReference type="FunFam" id="1.10.540.10:FF:000004">
    <property type="entry name" value="Acyl-CoA dehydrogenase"/>
    <property type="match status" value="1"/>
</dbReference>
<evidence type="ECO:0000259" key="16">
    <source>
        <dbReference type="Pfam" id="PF09317"/>
    </source>
</evidence>
<dbReference type="PANTHER" id="PTHR48083:SF33">
    <property type="entry name" value="ACYL-COENZYME A DEHYDROGENASE"/>
    <property type="match status" value="1"/>
</dbReference>
<evidence type="ECO:0000259" key="15">
    <source>
        <dbReference type="Pfam" id="PF02771"/>
    </source>
</evidence>
<evidence type="ECO:0000259" key="14">
    <source>
        <dbReference type="Pfam" id="PF02770"/>
    </source>
</evidence>
<dbReference type="InterPro" id="IPR006091">
    <property type="entry name" value="Acyl-CoA_Oxase/DH_mid-dom"/>
</dbReference>
<evidence type="ECO:0000256" key="1">
    <source>
        <dbReference type="ARBA" id="ARBA00001974"/>
    </source>
</evidence>
<keyword evidence="8" id="KW-0274">FAD</keyword>
<dbReference type="Gene3D" id="1.20.140.10">
    <property type="entry name" value="Butyryl-CoA Dehydrogenase, subunit A, domain 3"/>
    <property type="match status" value="1"/>
</dbReference>
<comment type="pathway">
    <text evidence="2">Lipid metabolism; fatty acid beta-oxidation.</text>
</comment>
<evidence type="ECO:0000256" key="3">
    <source>
        <dbReference type="ARBA" id="ARBA00009347"/>
    </source>
</evidence>
<proteinExistence type="inferred from homology"/>
<dbReference type="FunFam" id="1.20.140.10:FF:000009">
    <property type="entry name" value="Acyl-CoA dehydrogenase"/>
    <property type="match status" value="1"/>
</dbReference>
<dbReference type="EMBL" id="MN079087">
    <property type="protein sequence ID" value="QEA04673.1"/>
    <property type="molecule type" value="Genomic_DNA"/>
</dbReference>
<dbReference type="UniPathway" id="UPA00659"/>
<dbReference type="Pfam" id="PF00441">
    <property type="entry name" value="Acyl-CoA_dh_1"/>
    <property type="match status" value="1"/>
</dbReference>
<dbReference type="Pfam" id="PF09317">
    <property type="entry name" value="ACDH_C"/>
    <property type="match status" value="1"/>
</dbReference>
<evidence type="ECO:0000256" key="7">
    <source>
        <dbReference type="ARBA" id="ARBA00022630"/>
    </source>
</evidence>
<dbReference type="PANTHER" id="PTHR48083">
    <property type="entry name" value="MEDIUM-CHAIN SPECIFIC ACYL-COA DEHYDROGENASE, MITOCHONDRIAL-RELATED"/>
    <property type="match status" value="1"/>
</dbReference>
<accession>A0A5B8R9K0</accession>
<comment type="similarity">
    <text evidence="3">Belongs to the acyl-CoA dehydrogenase family.</text>
</comment>
<name>A0A5B8R9K0_9ZZZZ</name>
<dbReference type="NCBIfam" id="NF007000">
    <property type="entry name" value="PRK09463.1"/>
    <property type="match status" value="1"/>
</dbReference>
<evidence type="ECO:0000256" key="2">
    <source>
        <dbReference type="ARBA" id="ARBA00005005"/>
    </source>
</evidence>
<keyword evidence="12" id="KW-0472">Membrane</keyword>
<feature type="domain" description="Acyl-CoA dehydrogenase C-terminal bacterial-type" evidence="16">
    <location>
        <begin position="519"/>
        <end position="797"/>
    </location>
</feature>
<evidence type="ECO:0000256" key="4">
    <source>
        <dbReference type="ARBA" id="ARBA00012033"/>
    </source>
</evidence>
<gene>
    <name evidence="17" type="primary">fadE_1</name>
    <name evidence="17" type="ORF">KBTEX_00981</name>
</gene>
<dbReference type="Gene3D" id="1.10.540.10">
    <property type="entry name" value="Acyl-CoA dehydrogenase/oxidase, N-terminal domain"/>
    <property type="match status" value="1"/>
</dbReference>